<dbReference type="Gene3D" id="3.10.450.50">
    <property type="match status" value="1"/>
</dbReference>
<name>A0ABW5ZFG2_9BACL</name>
<dbReference type="Proteomes" id="UP001597561">
    <property type="component" value="Unassembled WGS sequence"/>
</dbReference>
<comment type="caution">
    <text evidence="2">The sequence shown here is derived from an EMBL/GenBank/DDBJ whole genome shotgun (WGS) entry which is preliminary data.</text>
</comment>
<dbReference type="EMBL" id="JBHUPG010000003">
    <property type="protein sequence ID" value="MFD2910718.1"/>
    <property type="molecule type" value="Genomic_DNA"/>
</dbReference>
<dbReference type="SUPFAM" id="SSF103642">
    <property type="entry name" value="Sec-C motif"/>
    <property type="match status" value="1"/>
</dbReference>
<evidence type="ECO:0000313" key="2">
    <source>
        <dbReference type="EMBL" id="MFD2910718.1"/>
    </source>
</evidence>
<gene>
    <name evidence="2" type="ORF">ACFS5P_02405</name>
</gene>
<dbReference type="PANTHER" id="PTHR33747:SF1">
    <property type="entry name" value="ADENYLATE CYCLASE-ASSOCIATED CAP C-TERMINAL DOMAIN-CONTAINING PROTEIN"/>
    <property type="match status" value="1"/>
</dbReference>
<dbReference type="InterPro" id="IPR004027">
    <property type="entry name" value="SEC_C_motif"/>
</dbReference>
<dbReference type="PANTHER" id="PTHR33747">
    <property type="entry name" value="UPF0225 PROTEIN SCO1677"/>
    <property type="match status" value="1"/>
</dbReference>
<dbReference type="Pfam" id="PF02810">
    <property type="entry name" value="SEC-C"/>
    <property type="match status" value="1"/>
</dbReference>
<organism evidence="2 3">
    <name type="scientific">Jeotgalibacillus terrae</name>
    <dbReference type="NCBI Taxonomy" id="587735"/>
    <lineage>
        <taxon>Bacteria</taxon>
        <taxon>Bacillati</taxon>
        <taxon>Bacillota</taxon>
        <taxon>Bacilli</taxon>
        <taxon>Bacillales</taxon>
        <taxon>Caryophanaceae</taxon>
        <taxon>Jeotgalibacillus</taxon>
    </lineage>
</organism>
<reference evidence="3" key="1">
    <citation type="journal article" date="2019" name="Int. J. Syst. Evol. Microbiol.">
        <title>The Global Catalogue of Microorganisms (GCM) 10K type strain sequencing project: providing services to taxonomists for standard genome sequencing and annotation.</title>
        <authorList>
            <consortium name="The Broad Institute Genomics Platform"/>
            <consortium name="The Broad Institute Genome Sequencing Center for Infectious Disease"/>
            <person name="Wu L."/>
            <person name="Ma J."/>
        </authorList>
    </citation>
    <scope>NUCLEOTIDE SEQUENCE [LARGE SCALE GENOMIC DNA]</scope>
    <source>
        <strain evidence="3">KCTC 13528</strain>
    </source>
</reference>
<evidence type="ECO:0000313" key="3">
    <source>
        <dbReference type="Proteomes" id="UP001597561"/>
    </source>
</evidence>
<sequence>MRNEIEINVILNTLFEEFEPPTKKEVAVVADLLITYMNHTTRWTLKGKKPSDLSGTPPAPSNVVNFTKRKEQQPMKAGRNDPCACGNGKKYKKCCGK</sequence>
<proteinExistence type="predicted"/>
<feature type="region of interest" description="Disordered" evidence="1">
    <location>
        <begin position="45"/>
        <end position="90"/>
    </location>
</feature>
<accession>A0ABW5ZFG2</accession>
<evidence type="ECO:0000256" key="1">
    <source>
        <dbReference type="SAM" id="MobiDB-lite"/>
    </source>
</evidence>
<protein>
    <submittedName>
        <fullName evidence="2">SEC-C metal-binding domain-containing protein</fullName>
    </submittedName>
</protein>
<dbReference type="RefSeq" id="WP_239581509.1">
    <property type="nucleotide sequence ID" value="NZ_JAFBDK010000007.1"/>
</dbReference>
<keyword evidence="3" id="KW-1185">Reference proteome</keyword>